<comment type="caution">
    <text evidence="2">The sequence shown here is derived from an EMBL/GenBank/DDBJ whole genome shotgun (WGS) entry which is preliminary data.</text>
</comment>
<evidence type="ECO:0000256" key="1">
    <source>
        <dbReference type="SAM" id="SignalP"/>
    </source>
</evidence>
<feature type="signal peptide" evidence="1">
    <location>
        <begin position="1"/>
        <end position="21"/>
    </location>
</feature>
<feature type="chain" id="PRO_5020256276" evidence="1">
    <location>
        <begin position="22"/>
        <end position="217"/>
    </location>
</feature>
<proteinExistence type="predicted"/>
<keyword evidence="3" id="KW-1185">Reference proteome</keyword>
<dbReference type="RefSeq" id="WP_129330613.1">
    <property type="nucleotide sequence ID" value="NZ_SDVB01000102.1"/>
</dbReference>
<gene>
    <name evidence="2" type="ORF">EUU22_02915</name>
</gene>
<dbReference type="Proteomes" id="UP000291088">
    <property type="component" value="Unassembled WGS sequence"/>
</dbReference>
<evidence type="ECO:0000313" key="2">
    <source>
        <dbReference type="EMBL" id="RYC23680.1"/>
    </source>
</evidence>
<protein>
    <submittedName>
        <fullName evidence="2">Uncharacterized protein</fullName>
    </submittedName>
</protein>
<keyword evidence="1" id="KW-0732">Signal</keyword>
<accession>A0A4V1RT93</accession>
<evidence type="ECO:0000313" key="3">
    <source>
        <dbReference type="Proteomes" id="UP000291088"/>
    </source>
</evidence>
<reference evidence="2 3" key="1">
    <citation type="submission" date="2019-01" db="EMBL/GenBank/DDBJ databases">
        <authorList>
            <person name="Deng T."/>
        </authorList>
    </citation>
    <scope>NUCLEOTIDE SEQUENCE [LARGE SCALE GENOMIC DNA]</scope>
    <source>
        <strain evidence="2 3">F8825</strain>
    </source>
</reference>
<dbReference type="EMBL" id="SDVB01000102">
    <property type="protein sequence ID" value="RYC23680.1"/>
    <property type="molecule type" value="Genomic_DNA"/>
</dbReference>
<dbReference type="AlphaFoldDB" id="A0A4V1RT93"/>
<name>A0A4V1RT93_9HYPH</name>
<sequence length="217" mass="21290">MAFVSFLQRSMLVLASGTALAGCMSDELIPPAEIGDTSDSAMLEGPVGAEISGRRLIGRVGRVDREDAEESAYSAAPAGNGGAQAIDYLDTPNLAGTTSGQAATMPVASAPLDDAGEGTMNAAGGDDSLAMADPGAEQTAAASSGGAYAVPEEGINIDAGLGVAGSETVAAEEAAEPVPTGPMTIVESNTEQPVVDGIGTDNPVVVQPGASPADGEL</sequence>
<dbReference type="OrthoDB" id="9809788at2"/>
<organism evidence="2 3">
    <name type="scientific">Ciceribacter ferrooxidans</name>
    <dbReference type="NCBI Taxonomy" id="2509717"/>
    <lineage>
        <taxon>Bacteria</taxon>
        <taxon>Pseudomonadati</taxon>
        <taxon>Pseudomonadota</taxon>
        <taxon>Alphaproteobacteria</taxon>
        <taxon>Hyphomicrobiales</taxon>
        <taxon>Rhizobiaceae</taxon>
        <taxon>Ciceribacter</taxon>
    </lineage>
</organism>